<reference evidence="1 2" key="1">
    <citation type="journal article" date="2019" name="Int. J. Syst. Evol. Microbiol.">
        <title>The Global Catalogue of Microorganisms (GCM) 10K type strain sequencing project: providing services to taxonomists for standard genome sequencing and annotation.</title>
        <authorList>
            <consortium name="The Broad Institute Genomics Platform"/>
            <consortium name="The Broad Institute Genome Sequencing Center for Infectious Disease"/>
            <person name="Wu L."/>
            <person name="Ma J."/>
        </authorList>
    </citation>
    <scope>NUCLEOTIDE SEQUENCE [LARGE SCALE GENOMIC DNA]</scope>
    <source>
        <strain evidence="1 2">JCM 4788</strain>
    </source>
</reference>
<dbReference type="RefSeq" id="WP_344025443.1">
    <property type="nucleotide sequence ID" value="NZ_BAAABX010000042.1"/>
</dbReference>
<comment type="caution">
    <text evidence="1">The sequence shown here is derived from an EMBL/GenBank/DDBJ whole genome shotgun (WGS) entry which is preliminary data.</text>
</comment>
<evidence type="ECO:0000313" key="1">
    <source>
        <dbReference type="EMBL" id="GAA0411733.1"/>
    </source>
</evidence>
<dbReference type="EMBL" id="BAAABX010000042">
    <property type="protein sequence ID" value="GAA0411733.1"/>
    <property type="molecule type" value="Genomic_DNA"/>
</dbReference>
<sequence length="104" mass="12138">MRDRILRIFQWVLGLLLPAHGEHRTTATTAPPAPVSAWQKPWRGPSSAQVRAIFHAEEDQGLTLEQRQHRWAVRFEAIGIDYPVRYPNDHFEQYARHSDRRLSA</sequence>
<proteinExistence type="predicted"/>
<gene>
    <name evidence="1" type="ORF">GCM10010357_36030</name>
</gene>
<dbReference type="Proteomes" id="UP001500879">
    <property type="component" value="Unassembled WGS sequence"/>
</dbReference>
<keyword evidence="2" id="KW-1185">Reference proteome</keyword>
<accession>A0ABN0YUV1</accession>
<name>A0ABN0YUV1_9ACTN</name>
<evidence type="ECO:0000313" key="2">
    <source>
        <dbReference type="Proteomes" id="UP001500879"/>
    </source>
</evidence>
<protein>
    <submittedName>
        <fullName evidence="1">Uncharacterized protein</fullName>
    </submittedName>
</protein>
<organism evidence="1 2">
    <name type="scientific">Streptomyces luteireticuli</name>
    <dbReference type="NCBI Taxonomy" id="173858"/>
    <lineage>
        <taxon>Bacteria</taxon>
        <taxon>Bacillati</taxon>
        <taxon>Actinomycetota</taxon>
        <taxon>Actinomycetes</taxon>
        <taxon>Kitasatosporales</taxon>
        <taxon>Streptomycetaceae</taxon>
        <taxon>Streptomyces</taxon>
    </lineage>
</organism>